<dbReference type="GO" id="GO:0003991">
    <property type="term" value="F:acetylglutamate kinase activity"/>
    <property type="evidence" value="ECO:0007669"/>
    <property type="project" value="UniProtKB-EC"/>
</dbReference>
<reference evidence="10" key="1">
    <citation type="submission" date="2018-05" db="EMBL/GenBank/DDBJ databases">
        <authorList>
            <person name="Lanie J.A."/>
            <person name="Ng W.-L."/>
            <person name="Kazmierczak K.M."/>
            <person name="Andrzejewski T.M."/>
            <person name="Davidsen T.M."/>
            <person name="Wayne K.J."/>
            <person name="Tettelin H."/>
            <person name="Glass J.I."/>
            <person name="Rusch D."/>
            <person name="Podicherti R."/>
            <person name="Tsui H.-C.T."/>
            <person name="Winkler M.E."/>
        </authorList>
    </citation>
    <scope>NUCLEOTIDE SEQUENCE</scope>
</reference>
<dbReference type="InterPro" id="IPR004662">
    <property type="entry name" value="AcgluKinase_fam"/>
</dbReference>
<dbReference type="GO" id="GO:0005524">
    <property type="term" value="F:ATP binding"/>
    <property type="evidence" value="ECO:0007669"/>
    <property type="project" value="UniProtKB-KW"/>
</dbReference>
<dbReference type="NCBIfam" id="TIGR00761">
    <property type="entry name" value="argB"/>
    <property type="match status" value="1"/>
</dbReference>
<dbReference type="Pfam" id="PF00696">
    <property type="entry name" value="AA_kinase"/>
    <property type="match status" value="1"/>
</dbReference>
<evidence type="ECO:0000256" key="8">
    <source>
        <dbReference type="ARBA" id="ARBA00022840"/>
    </source>
</evidence>
<dbReference type="FunFam" id="3.40.1160.10:FF:000004">
    <property type="entry name" value="Acetylglutamate kinase"/>
    <property type="match status" value="1"/>
</dbReference>
<evidence type="ECO:0000259" key="9">
    <source>
        <dbReference type="Pfam" id="PF00696"/>
    </source>
</evidence>
<protein>
    <recommendedName>
        <fullName evidence="2">acetylglutamate kinase</fullName>
        <ecNumber evidence="2">2.7.2.8</ecNumber>
    </recommendedName>
</protein>
<evidence type="ECO:0000256" key="1">
    <source>
        <dbReference type="ARBA" id="ARBA00004828"/>
    </source>
</evidence>
<feature type="domain" description="Aspartate/glutamate/uridylate kinase" evidence="9">
    <location>
        <begin position="25"/>
        <end position="267"/>
    </location>
</feature>
<dbReference type="GO" id="GO:0006526">
    <property type="term" value="P:L-arginine biosynthetic process"/>
    <property type="evidence" value="ECO:0007669"/>
    <property type="project" value="UniProtKB-KW"/>
</dbReference>
<evidence type="ECO:0000256" key="7">
    <source>
        <dbReference type="ARBA" id="ARBA00022777"/>
    </source>
</evidence>
<comment type="pathway">
    <text evidence="1">Amino-acid biosynthesis; L-arginine biosynthesis; N(2)-acetyl-L-ornithine from L-glutamate: step 2/4.</text>
</comment>
<evidence type="ECO:0000256" key="6">
    <source>
        <dbReference type="ARBA" id="ARBA00022741"/>
    </source>
</evidence>
<dbReference type="PIRSF" id="PIRSF000728">
    <property type="entry name" value="NAGK"/>
    <property type="match status" value="1"/>
</dbReference>
<dbReference type="InterPro" id="IPR036393">
    <property type="entry name" value="AceGlu_kinase-like_sf"/>
</dbReference>
<dbReference type="Gene3D" id="3.40.1160.10">
    <property type="entry name" value="Acetylglutamate kinase-like"/>
    <property type="match status" value="1"/>
</dbReference>
<proteinExistence type="inferred from homology"/>
<dbReference type="EMBL" id="UINC01025089">
    <property type="protein sequence ID" value="SVB00019.1"/>
    <property type="molecule type" value="Genomic_DNA"/>
</dbReference>
<name>A0A382AF64_9ZZZZ</name>
<dbReference type="PANTHER" id="PTHR23342:SF0">
    <property type="entry name" value="N-ACETYLGLUTAMATE SYNTHASE, MITOCHONDRIAL"/>
    <property type="match status" value="1"/>
</dbReference>
<dbReference type="AlphaFoldDB" id="A0A382AF64"/>
<dbReference type="EC" id="2.7.2.8" evidence="2"/>
<organism evidence="10">
    <name type="scientific">marine metagenome</name>
    <dbReference type="NCBI Taxonomy" id="408172"/>
    <lineage>
        <taxon>unclassified sequences</taxon>
        <taxon>metagenomes</taxon>
        <taxon>ecological metagenomes</taxon>
    </lineage>
</organism>
<dbReference type="InterPro" id="IPR001057">
    <property type="entry name" value="Glu/AcGlu_kinase"/>
</dbReference>
<gene>
    <name evidence="10" type="ORF">METZ01_LOCUS152873</name>
</gene>
<dbReference type="PRINTS" id="PR00474">
    <property type="entry name" value="GLU5KINASE"/>
</dbReference>
<keyword evidence="3" id="KW-0055">Arginine biosynthesis</keyword>
<keyword evidence="5" id="KW-0808">Transferase</keyword>
<evidence type="ECO:0000313" key="10">
    <source>
        <dbReference type="EMBL" id="SVB00019.1"/>
    </source>
</evidence>
<evidence type="ECO:0000256" key="4">
    <source>
        <dbReference type="ARBA" id="ARBA00022605"/>
    </source>
</evidence>
<evidence type="ECO:0000256" key="2">
    <source>
        <dbReference type="ARBA" id="ARBA00013065"/>
    </source>
</evidence>
<sequence>MDNLIAKADTLLEALPYMQRFRGETFVIKYGGSFMDSTDSVVRSGVARDVVFIEAVGINPVIVHGGGKAITRALEQAGVETRFEQGYRVTTPKSVEVVEQVLSREINPGIVGMINELGGKARGFSGTEIFRCKPFRPLGQAGEPLDIGLVGEVTGVNTAPLLECIAQDITPVISPTATGEDGQVYNCNADVAAGQAAVALRPKRLVYMSDVPGLLQNPDDPASVISHLPVAEVEALKAGGVISKGMIPKVDSAVTAVAAGVEKVFFIDGRLSHSLLLEIFTDAGVGTEIVGQ</sequence>
<evidence type="ECO:0000256" key="5">
    <source>
        <dbReference type="ARBA" id="ARBA00022679"/>
    </source>
</evidence>
<keyword evidence="8" id="KW-0067">ATP-binding</keyword>
<dbReference type="GO" id="GO:0005737">
    <property type="term" value="C:cytoplasm"/>
    <property type="evidence" value="ECO:0007669"/>
    <property type="project" value="InterPro"/>
</dbReference>
<dbReference type="SUPFAM" id="SSF53633">
    <property type="entry name" value="Carbamate kinase-like"/>
    <property type="match status" value="1"/>
</dbReference>
<keyword evidence="7" id="KW-0418">Kinase</keyword>
<dbReference type="CDD" id="cd04250">
    <property type="entry name" value="AAK_NAGK-C"/>
    <property type="match status" value="1"/>
</dbReference>
<keyword evidence="4" id="KW-0028">Amino-acid biosynthesis</keyword>
<dbReference type="InterPro" id="IPR037528">
    <property type="entry name" value="ArgB"/>
</dbReference>
<evidence type="ECO:0000256" key="3">
    <source>
        <dbReference type="ARBA" id="ARBA00022571"/>
    </source>
</evidence>
<dbReference type="HAMAP" id="MF_00082">
    <property type="entry name" value="ArgB"/>
    <property type="match status" value="1"/>
</dbReference>
<accession>A0A382AF64</accession>
<dbReference type="PANTHER" id="PTHR23342">
    <property type="entry name" value="N-ACETYLGLUTAMATE SYNTHASE"/>
    <property type="match status" value="1"/>
</dbReference>
<dbReference type="InterPro" id="IPR041727">
    <property type="entry name" value="NAGK-C"/>
</dbReference>
<keyword evidence="6" id="KW-0547">Nucleotide-binding</keyword>
<dbReference type="InterPro" id="IPR001048">
    <property type="entry name" value="Asp/Glu/Uridylate_kinase"/>
</dbReference>